<dbReference type="PANTHER" id="PTHR31595">
    <property type="entry name" value="LONG-CHAIN-ALCOHOL O-FATTY-ACYLTRANSFERASE 3-RELATED"/>
    <property type="match status" value="1"/>
</dbReference>
<evidence type="ECO:0000256" key="6">
    <source>
        <dbReference type="ARBA" id="ARBA00022989"/>
    </source>
</evidence>
<dbReference type="InParanoid" id="A0A1Y1UEA1"/>
<dbReference type="InterPro" id="IPR044851">
    <property type="entry name" value="Wax_synthase"/>
</dbReference>
<reference evidence="10 11" key="1">
    <citation type="submission" date="2017-03" db="EMBL/GenBank/DDBJ databases">
        <title>Widespread Adenine N6-methylation of Active Genes in Fungi.</title>
        <authorList>
            <consortium name="DOE Joint Genome Institute"/>
            <person name="Mondo S.J."/>
            <person name="Dannebaum R.O."/>
            <person name="Kuo R.C."/>
            <person name="Louie K.B."/>
            <person name="Bewick A.J."/>
            <person name="Labutti K."/>
            <person name="Haridas S."/>
            <person name="Kuo A."/>
            <person name="Salamov A."/>
            <person name="Ahrendt S.R."/>
            <person name="Lau R."/>
            <person name="Bowen B.P."/>
            <person name="Lipzen A."/>
            <person name="Sullivan W."/>
            <person name="Andreopoulos W.B."/>
            <person name="Clum A."/>
            <person name="Lindquist E."/>
            <person name="Daum C."/>
            <person name="Northen T.R."/>
            <person name="Ramamoorthy G."/>
            <person name="Schmitz R.J."/>
            <person name="Gryganskyi A."/>
            <person name="Culley D."/>
            <person name="Magnuson J."/>
            <person name="James T.Y."/>
            <person name="O'Malley M.A."/>
            <person name="Stajich J.E."/>
            <person name="Spatafora J.W."/>
            <person name="Visel A."/>
            <person name="Grigoriev I.V."/>
        </authorList>
    </citation>
    <scope>NUCLEOTIDE SEQUENCE [LARGE SCALE GENOMIC DNA]</scope>
    <source>
        <strain evidence="10 11">NRRL Y-17943</strain>
    </source>
</reference>
<comment type="caution">
    <text evidence="10">The sequence shown here is derived from an EMBL/GenBank/DDBJ whole genome shotgun (WGS) entry which is preliminary data.</text>
</comment>
<dbReference type="PANTHER" id="PTHR31595:SF57">
    <property type="entry name" value="OS04G0481900 PROTEIN"/>
    <property type="match status" value="1"/>
</dbReference>
<feature type="transmembrane region" description="Helical" evidence="8">
    <location>
        <begin position="383"/>
        <end position="402"/>
    </location>
</feature>
<evidence type="ECO:0000256" key="4">
    <source>
        <dbReference type="ARBA" id="ARBA00022679"/>
    </source>
</evidence>
<dbReference type="EMBL" id="NBSH01000008">
    <property type="protein sequence ID" value="ORX36319.1"/>
    <property type="molecule type" value="Genomic_DNA"/>
</dbReference>
<evidence type="ECO:0000256" key="5">
    <source>
        <dbReference type="ARBA" id="ARBA00022692"/>
    </source>
</evidence>
<dbReference type="Proteomes" id="UP000193218">
    <property type="component" value="Unassembled WGS sequence"/>
</dbReference>
<protein>
    <recommendedName>
        <fullName evidence="9">Wax synthase domain-containing protein</fullName>
    </recommendedName>
</protein>
<feature type="transmembrane region" description="Helical" evidence="8">
    <location>
        <begin position="63"/>
        <end position="81"/>
    </location>
</feature>
<evidence type="ECO:0000259" key="9">
    <source>
        <dbReference type="Pfam" id="PF13813"/>
    </source>
</evidence>
<comment type="similarity">
    <text evidence="3">Belongs to the wax synthase family.</text>
</comment>
<dbReference type="GeneID" id="33557919"/>
<evidence type="ECO:0000256" key="8">
    <source>
        <dbReference type="SAM" id="Phobius"/>
    </source>
</evidence>
<dbReference type="GO" id="GO:0016020">
    <property type="term" value="C:membrane"/>
    <property type="evidence" value="ECO:0007669"/>
    <property type="project" value="UniProtKB-SubCell"/>
</dbReference>
<proteinExistence type="inferred from homology"/>
<evidence type="ECO:0000256" key="2">
    <source>
        <dbReference type="ARBA" id="ARBA00005179"/>
    </source>
</evidence>
<evidence type="ECO:0000313" key="10">
    <source>
        <dbReference type="EMBL" id="ORX36319.1"/>
    </source>
</evidence>
<evidence type="ECO:0000313" key="11">
    <source>
        <dbReference type="Proteomes" id="UP000193218"/>
    </source>
</evidence>
<dbReference type="AlphaFoldDB" id="A0A1Y1UEA1"/>
<feature type="transmembrane region" description="Helical" evidence="8">
    <location>
        <begin position="87"/>
        <end position="109"/>
    </location>
</feature>
<dbReference type="STRING" id="4999.A0A1Y1UEA1"/>
<dbReference type="RefSeq" id="XP_021870420.1">
    <property type="nucleotide sequence ID" value="XM_022016110.1"/>
</dbReference>
<dbReference type="OrthoDB" id="1077582at2759"/>
<feature type="transmembrane region" description="Helical" evidence="8">
    <location>
        <begin position="33"/>
        <end position="51"/>
    </location>
</feature>
<comment type="pathway">
    <text evidence="2">Secondary metabolite biosynthesis.</text>
</comment>
<sequence>MPILPSPEAPFGLLEPLHRHMIQDAQPITSSNWVPVLIVPLFPMAIMAFLLQYENTRIYRLPLGIVGLAIMGHSHVCYRFLEPWQRAWNIGIGTAMVALSGKYIDFALLRGPIVDPYRAKGRNRLLSTFDLPINNRWVGLEATDLNAYAFEKAPKASSNGHGTKGSVKVDGKIFPRHPERWLPYTLAHRTRLQASIRHLTLAVTHYLVVNTLIEFLHIVAPETIGNSSGVKGSVPKFILTHRLIVFPWLQAVPFKSLNIEPILAPVWLTETVTEAFIAIIAWQGLSWGYRMVAVVAIASGIYEVEAWEVDLFDQPWKADSILNMWGRRWHQIFRRSFLLASTVLLRLFHIPVTSATLLVTSFFCSGMLHALGELSTDPAPYTVPVFYFFLLSGVGGVFEALFRRVTGRRVRGFWGRIWMWTFLFITGKQACWAWCDSGVGGSTFSPSMPFLDRGLGPYFFKLFSAVIAEITPVPGRKIDM</sequence>
<evidence type="ECO:0000256" key="7">
    <source>
        <dbReference type="ARBA" id="ARBA00023136"/>
    </source>
</evidence>
<keyword evidence="6 8" id="KW-1133">Transmembrane helix</keyword>
<name>A0A1Y1UEA1_9TREE</name>
<evidence type="ECO:0000256" key="1">
    <source>
        <dbReference type="ARBA" id="ARBA00004141"/>
    </source>
</evidence>
<feature type="transmembrane region" description="Helical" evidence="8">
    <location>
        <begin position="337"/>
        <end position="363"/>
    </location>
</feature>
<feature type="domain" description="Wax synthase" evidence="9">
    <location>
        <begin position="310"/>
        <end position="390"/>
    </location>
</feature>
<keyword evidence="5 8" id="KW-0812">Transmembrane</keyword>
<gene>
    <name evidence="10" type="ORF">BD324DRAFT_628280</name>
</gene>
<keyword evidence="7 8" id="KW-0472">Membrane</keyword>
<dbReference type="GO" id="GO:0008374">
    <property type="term" value="F:O-acyltransferase activity"/>
    <property type="evidence" value="ECO:0007669"/>
    <property type="project" value="InterPro"/>
</dbReference>
<keyword evidence="4" id="KW-0808">Transferase</keyword>
<organism evidence="10 11">
    <name type="scientific">Kockovaella imperatae</name>
    <dbReference type="NCBI Taxonomy" id="4999"/>
    <lineage>
        <taxon>Eukaryota</taxon>
        <taxon>Fungi</taxon>
        <taxon>Dikarya</taxon>
        <taxon>Basidiomycota</taxon>
        <taxon>Agaricomycotina</taxon>
        <taxon>Tremellomycetes</taxon>
        <taxon>Tremellales</taxon>
        <taxon>Cuniculitremaceae</taxon>
        <taxon>Kockovaella</taxon>
    </lineage>
</organism>
<evidence type="ECO:0000256" key="3">
    <source>
        <dbReference type="ARBA" id="ARBA00007282"/>
    </source>
</evidence>
<dbReference type="GO" id="GO:0006629">
    <property type="term" value="P:lipid metabolic process"/>
    <property type="evidence" value="ECO:0007669"/>
    <property type="project" value="InterPro"/>
</dbReference>
<dbReference type="InterPro" id="IPR032805">
    <property type="entry name" value="Wax_synthase_dom"/>
</dbReference>
<accession>A0A1Y1UEA1</accession>
<comment type="subcellular location">
    <subcellularLocation>
        <location evidence="1">Membrane</location>
        <topology evidence="1">Multi-pass membrane protein</topology>
    </subcellularLocation>
</comment>
<keyword evidence="11" id="KW-1185">Reference proteome</keyword>
<dbReference type="Pfam" id="PF13813">
    <property type="entry name" value="MBOAT_2"/>
    <property type="match status" value="1"/>
</dbReference>